<dbReference type="EMBL" id="JBHUIJ010000002">
    <property type="protein sequence ID" value="MFD2236384.1"/>
    <property type="molecule type" value="Genomic_DNA"/>
</dbReference>
<evidence type="ECO:0000256" key="5">
    <source>
        <dbReference type="ARBA" id="ARBA00022989"/>
    </source>
</evidence>
<dbReference type="RefSeq" id="WP_209735675.1">
    <property type="nucleotide sequence ID" value="NZ_CP072611.1"/>
</dbReference>
<proteinExistence type="inferred from homology"/>
<evidence type="ECO:0000256" key="7">
    <source>
        <dbReference type="SAM" id="Phobius"/>
    </source>
</evidence>
<evidence type="ECO:0000256" key="2">
    <source>
        <dbReference type="ARBA" id="ARBA00010388"/>
    </source>
</evidence>
<dbReference type="InterPro" id="IPR039428">
    <property type="entry name" value="NUOK/Mnh_C1-like"/>
</dbReference>
<dbReference type="Proteomes" id="UP001597371">
    <property type="component" value="Unassembled WGS sequence"/>
</dbReference>
<reference evidence="9" key="1">
    <citation type="journal article" date="2019" name="Int. J. Syst. Evol. Microbiol.">
        <title>The Global Catalogue of Microorganisms (GCM) 10K type strain sequencing project: providing services to taxonomists for standard genome sequencing and annotation.</title>
        <authorList>
            <consortium name="The Broad Institute Genomics Platform"/>
            <consortium name="The Broad Institute Genome Sequencing Center for Infectious Disease"/>
            <person name="Wu L."/>
            <person name="Ma J."/>
        </authorList>
    </citation>
    <scope>NUCLEOTIDE SEQUENCE [LARGE SCALE GENOMIC DNA]</scope>
    <source>
        <strain evidence="9">ZS-35-S2</strain>
    </source>
</reference>
<name>A0ABW5CGJ0_9HYPH</name>
<dbReference type="InterPro" id="IPR050601">
    <property type="entry name" value="CPA3_antiporter_subunitC"/>
</dbReference>
<dbReference type="NCBIfam" id="NF009301">
    <property type="entry name" value="PRK12658.1"/>
    <property type="match status" value="1"/>
</dbReference>
<dbReference type="Gene3D" id="1.10.287.3510">
    <property type="match status" value="1"/>
</dbReference>
<evidence type="ECO:0000313" key="9">
    <source>
        <dbReference type="Proteomes" id="UP001597371"/>
    </source>
</evidence>
<keyword evidence="3" id="KW-1003">Cell membrane</keyword>
<evidence type="ECO:0000256" key="1">
    <source>
        <dbReference type="ARBA" id="ARBA00004651"/>
    </source>
</evidence>
<gene>
    <name evidence="8" type="ORF">ACFSKQ_02760</name>
</gene>
<comment type="similarity">
    <text evidence="2">Belongs to the CPA3 antiporters (TC 2.A.63) subunit C family.</text>
</comment>
<organism evidence="8 9">
    <name type="scientific">Aureimonas populi</name>
    <dbReference type="NCBI Taxonomy" id="1701758"/>
    <lineage>
        <taxon>Bacteria</taxon>
        <taxon>Pseudomonadati</taxon>
        <taxon>Pseudomonadota</taxon>
        <taxon>Alphaproteobacteria</taxon>
        <taxon>Hyphomicrobiales</taxon>
        <taxon>Aurantimonadaceae</taxon>
        <taxon>Aureimonas</taxon>
    </lineage>
</organism>
<dbReference type="PANTHER" id="PTHR34583:SF2">
    <property type="entry name" value="ANTIPORTER SUBUNIT MNHC2-RELATED"/>
    <property type="match status" value="1"/>
</dbReference>
<sequence length="125" mass="13539">MEVAVAAVSGIMFSFAIYLLLSRHIIRMVIGVAILGNAVNLSIFTAGRLGPIAPPLIPSGLDMPPTEIANPLPQALVLTAIVISFSLFVFLLVLTYRAYQDLETDDTRRMRVAEPEDEGLPPLGY</sequence>
<accession>A0ABW5CGJ0</accession>
<comment type="caution">
    <text evidence="8">The sequence shown here is derived from an EMBL/GenBank/DDBJ whole genome shotgun (WGS) entry which is preliminary data.</text>
</comment>
<keyword evidence="4 7" id="KW-0812">Transmembrane</keyword>
<evidence type="ECO:0000313" key="8">
    <source>
        <dbReference type="EMBL" id="MFD2236384.1"/>
    </source>
</evidence>
<feature type="transmembrane region" description="Helical" evidence="7">
    <location>
        <begin position="72"/>
        <end position="94"/>
    </location>
</feature>
<dbReference type="PANTHER" id="PTHR34583">
    <property type="entry name" value="ANTIPORTER SUBUNIT MNHC2-RELATED"/>
    <property type="match status" value="1"/>
</dbReference>
<keyword evidence="5 7" id="KW-1133">Transmembrane helix</keyword>
<evidence type="ECO:0000256" key="4">
    <source>
        <dbReference type="ARBA" id="ARBA00022692"/>
    </source>
</evidence>
<evidence type="ECO:0000256" key="3">
    <source>
        <dbReference type="ARBA" id="ARBA00022475"/>
    </source>
</evidence>
<protein>
    <submittedName>
        <fullName evidence="8">Na+/H+ antiporter subunit C</fullName>
    </submittedName>
</protein>
<feature type="transmembrane region" description="Helical" evidence="7">
    <location>
        <begin position="28"/>
        <end position="52"/>
    </location>
</feature>
<keyword evidence="9" id="KW-1185">Reference proteome</keyword>
<comment type="subcellular location">
    <subcellularLocation>
        <location evidence="1">Cell membrane</location>
        <topology evidence="1">Multi-pass membrane protein</topology>
    </subcellularLocation>
</comment>
<evidence type="ECO:0000256" key="6">
    <source>
        <dbReference type="ARBA" id="ARBA00023136"/>
    </source>
</evidence>
<keyword evidence="6 7" id="KW-0472">Membrane</keyword>
<feature type="transmembrane region" description="Helical" evidence="7">
    <location>
        <begin position="6"/>
        <end position="21"/>
    </location>
</feature>
<dbReference type="Pfam" id="PF00420">
    <property type="entry name" value="Oxidored_q2"/>
    <property type="match status" value="1"/>
</dbReference>